<dbReference type="Gene3D" id="3.20.90.10">
    <property type="entry name" value="Tubby Protein, Chain A"/>
    <property type="match status" value="1"/>
</dbReference>
<dbReference type="SUPFAM" id="SSF54518">
    <property type="entry name" value="Tubby C-terminal domain-like"/>
    <property type="match status" value="1"/>
</dbReference>
<organism evidence="2 3">
    <name type="scientific">Trichomonas vaginalis (strain ATCC PRA-98 / G3)</name>
    <dbReference type="NCBI Taxonomy" id="412133"/>
    <lineage>
        <taxon>Eukaryota</taxon>
        <taxon>Metamonada</taxon>
        <taxon>Parabasalia</taxon>
        <taxon>Trichomonadida</taxon>
        <taxon>Trichomonadidae</taxon>
        <taxon>Trichomonas</taxon>
    </lineage>
</organism>
<gene>
    <name evidence="2" type="ORF">TVAG_372340</name>
</gene>
<reference evidence="2" key="1">
    <citation type="submission" date="2006-10" db="EMBL/GenBank/DDBJ databases">
        <authorList>
            <person name="Amadeo P."/>
            <person name="Zhao Q."/>
            <person name="Wortman J."/>
            <person name="Fraser-Liggett C."/>
            <person name="Carlton J."/>
        </authorList>
    </citation>
    <scope>NUCLEOTIDE SEQUENCE</scope>
    <source>
        <strain evidence="2">G3</strain>
    </source>
</reference>
<evidence type="ECO:0000259" key="1">
    <source>
        <dbReference type="Pfam" id="PF01167"/>
    </source>
</evidence>
<dbReference type="EMBL" id="DS114193">
    <property type="protein sequence ID" value="EAX89522.1"/>
    <property type="molecule type" value="Genomic_DNA"/>
</dbReference>
<dbReference type="Pfam" id="PF01167">
    <property type="entry name" value="Tub"/>
    <property type="match status" value="1"/>
</dbReference>
<dbReference type="VEuPathDB" id="TrichDB:TVAGG3_1038170"/>
<dbReference type="Proteomes" id="UP000001542">
    <property type="component" value="Unassembled WGS sequence"/>
</dbReference>
<evidence type="ECO:0000313" key="3">
    <source>
        <dbReference type="Proteomes" id="UP000001542"/>
    </source>
</evidence>
<dbReference type="InterPro" id="IPR000007">
    <property type="entry name" value="Tubby_C"/>
</dbReference>
<protein>
    <recommendedName>
        <fullName evidence="1">Tubby C-terminal domain-containing protein</fullName>
    </recommendedName>
</protein>
<keyword evidence="3" id="KW-1185">Reference proteome</keyword>
<accession>A2G000</accession>
<name>A2G000_TRIV3</name>
<dbReference type="RefSeq" id="XP_001302452.1">
    <property type="nucleotide sequence ID" value="XM_001302451.1"/>
</dbReference>
<feature type="domain" description="Tubby C-terminal" evidence="1">
    <location>
        <begin position="14"/>
        <end position="128"/>
    </location>
</feature>
<evidence type="ECO:0000313" key="2">
    <source>
        <dbReference type="EMBL" id="EAX89522.1"/>
    </source>
</evidence>
<dbReference type="KEGG" id="tva:4747193"/>
<dbReference type="OrthoDB" id="10652034at2759"/>
<sequence>MSEISFSKEDLFQPRKERFTAIMTRRKKSKSGKPRYYLYTMDNQNLIICSEYHVNTTIPFRISQNISDFNPESESYLGKIEHSELSNKYTIFKKDGSENKIKIATTRFELKFHKTTNHDREMDITLYSDNEEPIPVNREEFNKIKELYPDLEFIQSMQNIYFKYEGKHCLSLVQIHPDEFLLDIDAPFSIFSGFASSLTTMVKIKGE</sequence>
<dbReference type="VEuPathDB" id="TrichDB:TVAG_372340"/>
<reference evidence="2" key="2">
    <citation type="journal article" date="2007" name="Science">
        <title>Draft genome sequence of the sexually transmitted pathogen Trichomonas vaginalis.</title>
        <authorList>
            <person name="Carlton J.M."/>
            <person name="Hirt R.P."/>
            <person name="Silva J.C."/>
            <person name="Delcher A.L."/>
            <person name="Schatz M."/>
            <person name="Zhao Q."/>
            <person name="Wortman J.R."/>
            <person name="Bidwell S.L."/>
            <person name="Alsmark U.C.M."/>
            <person name="Besteiro S."/>
            <person name="Sicheritz-Ponten T."/>
            <person name="Noel C.J."/>
            <person name="Dacks J.B."/>
            <person name="Foster P.G."/>
            <person name="Simillion C."/>
            <person name="Van de Peer Y."/>
            <person name="Miranda-Saavedra D."/>
            <person name="Barton G.J."/>
            <person name="Westrop G.D."/>
            <person name="Mueller S."/>
            <person name="Dessi D."/>
            <person name="Fiori P.L."/>
            <person name="Ren Q."/>
            <person name="Paulsen I."/>
            <person name="Zhang H."/>
            <person name="Bastida-Corcuera F.D."/>
            <person name="Simoes-Barbosa A."/>
            <person name="Brown M.T."/>
            <person name="Hayes R.D."/>
            <person name="Mukherjee M."/>
            <person name="Okumura C.Y."/>
            <person name="Schneider R."/>
            <person name="Smith A.J."/>
            <person name="Vanacova S."/>
            <person name="Villalvazo M."/>
            <person name="Haas B.J."/>
            <person name="Pertea M."/>
            <person name="Feldblyum T.V."/>
            <person name="Utterback T.R."/>
            <person name="Shu C.L."/>
            <person name="Osoegawa K."/>
            <person name="de Jong P.J."/>
            <person name="Hrdy I."/>
            <person name="Horvathova L."/>
            <person name="Zubacova Z."/>
            <person name="Dolezal P."/>
            <person name="Malik S.B."/>
            <person name="Logsdon J.M. Jr."/>
            <person name="Henze K."/>
            <person name="Gupta A."/>
            <person name="Wang C.C."/>
            <person name="Dunne R.L."/>
            <person name="Upcroft J.A."/>
            <person name="Upcroft P."/>
            <person name="White O."/>
            <person name="Salzberg S.L."/>
            <person name="Tang P."/>
            <person name="Chiu C.-H."/>
            <person name="Lee Y.-S."/>
            <person name="Embley T.M."/>
            <person name="Coombs G.H."/>
            <person name="Mottram J.C."/>
            <person name="Tachezy J."/>
            <person name="Fraser-Liggett C.M."/>
            <person name="Johnson P.J."/>
        </authorList>
    </citation>
    <scope>NUCLEOTIDE SEQUENCE [LARGE SCALE GENOMIC DNA]</scope>
    <source>
        <strain evidence="2">G3</strain>
    </source>
</reference>
<dbReference type="InParanoid" id="A2G000"/>
<dbReference type="SMR" id="A2G000"/>
<dbReference type="AlphaFoldDB" id="A2G000"/>
<dbReference type="InterPro" id="IPR025659">
    <property type="entry name" value="Tubby-like_C"/>
</dbReference>
<proteinExistence type="predicted"/>